<keyword evidence="4" id="KW-0768">Sushi</keyword>
<evidence type="ECO:0000313" key="6">
    <source>
        <dbReference type="EMBL" id="EFO16090.2"/>
    </source>
</evidence>
<dbReference type="InterPro" id="IPR051277">
    <property type="entry name" value="SEZ6_CSMD_C4BPB_Regulators"/>
</dbReference>
<dbReference type="CTD" id="9949879"/>
<protein>
    <recommendedName>
        <fullName evidence="5">Sushi domain-containing protein</fullName>
    </recommendedName>
</protein>
<dbReference type="Pfam" id="PF00084">
    <property type="entry name" value="Sushi"/>
    <property type="match status" value="3"/>
</dbReference>
<gene>
    <name evidence="6" type="ORF">LOAG_12417</name>
</gene>
<evidence type="ECO:0000256" key="1">
    <source>
        <dbReference type="ARBA" id="ARBA00022729"/>
    </source>
</evidence>
<dbReference type="KEGG" id="loa:LOAG_12417"/>
<feature type="disulfide bond" evidence="4">
    <location>
        <begin position="75"/>
        <end position="102"/>
    </location>
</feature>
<dbReference type="InParanoid" id="A0A1S0TL62"/>
<evidence type="ECO:0000259" key="5">
    <source>
        <dbReference type="PROSITE" id="PS50923"/>
    </source>
</evidence>
<dbReference type="SMART" id="SM00032">
    <property type="entry name" value="CCP"/>
    <property type="match status" value="3"/>
</dbReference>
<name>A0A1S0TL62_LOALO</name>
<feature type="domain" description="Sushi" evidence="5">
    <location>
        <begin position="109"/>
        <end position="174"/>
    </location>
</feature>
<dbReference type="PROSITE" id="PS50923">
    <property type="entry name" value="SUSHI"/>
    <property type="match status" value="3"/>
</dbReference>
<evidence type="ECO:0000256" key="3">
    <source>
        <dbReference type="ARBA" id="ARBA00023157"/>
    </source>
</evidence>
<evidence type="ECO:0000256" key="2">
    <source>
        <dbReference type="ARBA" id="ARBA00022737"/>
    </source>
</evidence>
<accession>A0A1S0TL62</accession>
<dbReference type="GeneID" id="9949879"/>
<dbReference type="PANTHER" id="PTHR45656:SF4">
    <property type="entry name" value="PROTEIN CBR-CLEC-78"/>
    <property type="match status" value="1"/>
</dbReference>
<feature type="disulfide bond" evidence="4">
    <location>
        <begin position="219"/>
        <end position="246"/>
    </location>
</feature>
<dbReference type="InterPro" id="IPR035976">
    <property type="entry name" value="Sushi/SCR/CCP_sf"/>
</dbReference>
<keyword evidence="1" id="KW-0732">Signal</keyword>
<dbReference type="AlphaFoldDB" id="A0A1S0TL62"/>
<organism evidence="6">
    <name type="scientific">Loa loa</name>
    <name type="common">Eye worm</name>
    <name type="synonym">Filaria loa</name>
    <dbReference type="NCBI Taxonomy" id="7209"/>
    <lineage>
        <taxon>Eukaryota</taxon>
        <taxon>Metazoa</taxon>
        <taxon>Ecdysozoa</taxon>
        <taxon>Nematoda</taxon>
        <taxon>Chromadorea</taxon>
        <taxon>Rhabditida</taxon>
        <taxon>Spirurina</taxon>
        <taxon>Spiruromorpha</taxon>
        <taxon>Filarioidea</taxon>
        <taxon>Onchocercidae</taxon>
        <taxon>Loa</taxon>
    </lineage>
</organism>
<dbReference type="Gene3D" id="2.10.70.10">
    <property type="entry name" value="Complement Module, domain 1"/>
    <property type="match status" value="3"/>
</dbReference>
<dbReference type="SUPFAM" id="SSF57535">
    <property type="entry name" value="Complement control module/SCR domain"/>
    <property type="match status" value="3"/>
</dbReference>
<dbReference type="OMA" id="IAVVKCD"/>
<feature type="domain" description="Sushi" evidence="5">
    <location>
        <begin position="185"/>
        <end position="248"/>
    </location>
</feature>
<dbReference type="InterPro" id="IPR000436">
    <property type="entry name" value="Sushi_SCR_CCP_dom"/>
</dbReference>
<dbReference type="RefSeq" id="XP_020301325.1">
    <property type="nucleotide sequence ID" value="XM_020448540.1"/>
</dbReference>
<evidence type="ECO:0000256" key="4">
    <source>
        <dbReference type="PROSITE-ProRule" id="PRU00302"/>
    </source>
</evidence>
<reference evidence="6" key="1">
    <citation type="submission" date="2012-04" db="EMBL/GenBank/DDBJ databases">
        <title>The Genome Sequence of Loa loa.</title>
        <authorList>
            <consortium name="The Broad Institute Genome Sequencing Platform"/>
            <consortium name="Broad Institute Genome Sequencing Center for Infectious Disease"/>
            <person name="Nutman T.B."/>
            <person name="Fink D.L."/>
            <person name="Russ C."/>
            <person name="Young S."/>
            <person name="Zeng Q."/>
            <person name="Gargeya S."/>
            <person name="Alvarado L."/>
            <person name="Berlin A."/>
            <person name="Chapman S.B."/>
            <person name="Chen Z."/>
            <person name="Freedman E."/>
            <person name="Gellesch M."/>
            <person name="Goldberg J."/>
            <person name="Griggs A."/>
            <person name="Gujja S."/>
            <person name="Heilman E.R."/>
            <person name="Heiman D."/>
            <person name="Howarth C."/>
            <person name="Mehta T."/>
            <person name="Neiman D."/>
            <person name="Pearson M."/>
            <person name="Roberts A."/>
            <person name="Saif S."/>
            <person name="Shea T."/>
            <person name="Shenoy N."/>
            <person name="Sisk P."/>
            <person name="Stolte C."/>
            <person name="Sykes S."/>
            <person name="White J."/>
            <person name="Yandava C."/>
            <person name="Haas B."/>
            <person name="Henn M.R."/>
            <person name="Nusbaum C."/>
            <person name="Birren B."/>
        </authorList>
    </citation>
    <scope>NUCLEOTIDE SEQUENCE [LARGE SCALE GENOMIC DNA]</scope>
</reference>
<dbReference type="OrthoDB" id="5804959at2759"/>
<dbReference type="CDD" id="cd00033">
    <property type="entry name" value="CCP"/>
    <property type="match status" value="3"/>
</dbReference>
<keyword evidence="2" id="KW-0677">Repeat</keyword>
<dbReference type="EMBL" id="JH712943">
    <property type="protein sequence ID" value="EFO16090.2"/>
    <property type="molecule type" value="Genomic_DNA"/>
</dbReference>
<comment type="caution">
    <text evidence="4">Lacks conserved residue(s) required for the propagation of feature annotation.</text>
</comment>
<sequence>MSYFLFKENNKMLKLQAVKSPKSNKLVSLFVLIELQEITAMFCPPIEPKTNGEISYLPFTLPPIIGTGTMALLKCNENYIAVGSVTSFCQSNSSWNVNIGKCVRLDFGKPCSHIKGFPGIIHYITPDTIKLAENKLVSGTKAFYICDPGYALKGQSLSICFDGKWSSPPAKCLSVWSGHFLSNEKKCEGIKVDNGTVIYNEEADASSKYNINTIATVRCDPDYVYSGSIQHVCRGYNDWSGRFGVCLPG</sequence>
<proteinExistence type="predicted"/>
<dbReference type="PANTHER" id="PTHR45656">
    <property type="entry name" value="PROTEIN CBR-CLEC-78"/>
    <property type="match status" value="1"/>
</dbReference>
<feature type="domain" description="Sushi" evidence="5">
    <location>
        <begin position="41"/>
        <end position="104"/>
    </location>
</feature>
<keyword evidence="3 4" id="KW-1015">Disulfide bond</keyword>